<feature type="region of interest" description="Disordered" evidence="1">
    <location>
        <begin position="1"/>
        <end position="20"/>
    </location>
</feature>
<keyword evidence="3" id="KW-1185">Reference proteome</keyword>
<proteinExistence type="predicted"/>
<evidence type="ECO:0000313" key="2">
    <source>
        <dbReference type="EMBL" id="PZX07953.1"/>
    </source>
</evidence>
<dbReference type="EMBL" id="QKZI01000001">
    <property type="protein sequence ID" value="PZX07953.1"/>
    <property type="molecule type" value="Genomic_DNA"/>
</dbReference>
<protein>
    <recommendedName>
        <fullName evidence="4">Flagellar hook-length control protein FliK</fullName>
    </recommendedName>
</protein>
<accession>A0A2W7N7D5</accession>
<name>A0A2W7N7D5_9BACI</name>
<dbReference type="OrthoDB" id="2351076at2"/>
<evidence type="ECO:0008006" key="4">
    <source>
        <dbReference type="Google" id="ProtNLM"/>
    </source>
</evidence>
<gene>
    <name evidence="2" type="ORF">C7437_1011075</name>
</gene>
<organism evidence="2 3">
    <name type="scientific">Psychrobacillus insolitus</name>
    <dbReference type="NCBI Taxonomy" id="1461"/>
    <lineage>
        <taxon>Bacteria</taxon>
        <taxon>Bacillati</taxon>
        <taxon>Bacillota</taxon>
        <taxon>Bacilli</taxon>
        <taxon>Bacillales</taxon>
        <taxon>Bacillaceae</taxon>
        <taxon>Psychrobacillus</taxon>
    </lineage>
</organism>
<comment type="caution">
    <text evidence="2">The sequence shown here is derived from an EMBL/GenBank/DDBJ whole genome shotgun (WGS) entry which is preliminary data.</text>
</comment>
<sequence>MSSTFFSSIQSQPVQQSTPNRMLPMKEGQVIHGSIVKIFPNDTAELQIGAQKVIAKLETPLQAGNAHFFQVTKSEPNLQLKVVSEPLIQSNSSSQTTVQLIKAMNLPNTKEMQIAVQFFLKEQIPMAKEQLVQAVQLLKQLPTNVTMKSALESIQKMTELKIPLTPKLFETVISGKSKEGLHSLLQSFKAALLQDTTISTSSKNSLLQIMQKLSQPFEEPVAGVVLGKQIETLQNTQVSISTRLPFLQALKQAGILPIQATLSQPILPTAKATLQNTAGELMGKFGQATPNEKEIIMEQVKNWVNSQVTLNSTQKEQILSVLKNNDPNGQITPINNALIKAFSEQSQHAVFLKDENGITPKEHLLSLLGKGGGSESFSQNLQQILKISKSSINPIISQQMIRSEETVLQQLDGKAFEHAMKEVLKTLGFSYEARLGTNSEEIRQIASTLKPQLVELIQHQTVSANVKEQAELVLGRMNGLQLLSNENGPQHQLLMQVPLEFLGKKMDATLEWKGRMLENGKIDPEFARIMFYLQLEALEETVIDMQVQNRIVTINLYNHDTHLQTQAEMLKESLKKGLQAVGYQLSGVFVKTFEEQKLSSKINIKSSVIETQGVDIRI</sequence>
<evidence type="ECO:0000313" key="3">
    <source>
        <dbReference type="Proteomes" id="UP000248646"/>
    </source>
</evidence>
<reference evidence="2 3" key="1">
    <citation type="submission" date="2018-06" db="EMBL/GenBank/DDBJ databases">
        <title>Genomic Encyclopedia of Type Strains, Phase IV (KMG-IV): sequencing the most valuable type-strain genomes for metagenomic binning, comparative biology and taxonomic classification.</title>
        <authorList>
            <person name="Goeker M."/>
        </authorList>
    </citation>
    <scope>NUCLEOTIDE SEQUENCE [LARGE SCALE GENOMIC DNA]</scope>
    <source>
        <strain evidence="2 3">DSM 5</strain>
    </source>
</reference>
<dbReference type="Proteomes" id="UP000248646">
    <property type="component" value="Unassembled WGS sequence"/>
</dbReference>
<dbReference type="RefSeq" id="WP_111438553.1">
    <property type="nucleotide sequence ID" value="NZ_QKZI01000001.1"/>
</dbReference>
<dbReference type="AlphaFoldDB" id="A0A2W7N7D5"/>
<evidence type="ECO:0000256" key="1">
    <source>
        <dbReference type="SAM" id="MobiDB-lite"/>
    </source>
</evidence>